<feature type="compositionally biased region" description="Basic and acidic residues" evidence="3">
    <location>
        <begin position="11"/>
        <end position="25"/>
    </location>
</feature>
<feature type="region of interest" description="Disordered" evidence="3">
    <location>
        <begin position="1"/>
        <end position="49"/>
    </location>
</feature>
<dbReference type="PANTHER" id="PTHR19965:SF82">
    <property type="entry name" value="THO COMPLEX SUBUNIT 4"/>
    <property type="match status" value="1"/>
</dbReference>
<dbReference type="InterPro" id="IPR025715">
    <property type="entry name" value="FoP_C"/>
</dbReference>
<dbReference type="InterPro" id="IPR012677">
    <property type="entry name" value="Nucleotide-bd_a/b_plait_sf"/>
</dbReference>
<feature type="region of interest" description="Disordered" evidence="3">
    <location>
        <begin position="185"/>
        <end position="233"/>
    </location>
</feature>
<dbReference type="Pfam" id="PF13865">
    <property type="entry name" value="FoP_duplication"/>
    <property type="match status" value="1"/>
</dbReference>
<dbReference type="Proteomes" id="UP000625711">
    <property type="component" value="Unassembled WGS sequence"/>
</dbReference>
<dbReference type="InterPro" id="IPR051229">
    <property type="entry name" value="ALYREF_mRNA_export"/>
</dbReference>
<dbReference type="EMBL" id="JAACXV010000404">
    <property type="protein sequence ID" value="KAF7278307.1"/>
    <property type="molecule type" value="Genomic_DNA"/>
</dbReference>
<dbReference type="SMART" id="SM00360">
    <property type="entry name" value="RRM"/>
    <property type="match status" value="1"/>
</dbReference>
<proteinExistence type="predicted"/>
<reference evidence="5" key="1">
    <citation type="submission" date="2020-08" db="EMBL/GenBank/DDBJ databases">
        <title>Genome sequencing and assembly of the red palm weevil Rhynchophorus ferrugineus.</title>
        <authorList>
            <person name="Dias G.B."/>
            <person name="Bergman C.M."/>
            <person name="Manee M."/>
        </authorList>
    </citation>
    <scope>NUCLEOTIDE SEQUENCE</scope>
    <source>
        <strain evidence="5">AA-2017</strain>
        <tissue evidence="5">Whole larva</tissue>
    </source>
</reference>
<feature type="compositionally biased region" description="Polar residues" evidence="3">
    <location>
        <begin position="26"/>
        <end position="41"/>
    </location>
</feature>
<dbReference type="OrthoDB" id="1049195at2759"/>
<evidence type="ECO:0000313" key="6">
    <source>
        <dbReference type="Proteomes" id="UP000625711"/>
    </source>
</evidence>
<evidence type="ECO:0000259" key="4">
    <source>
        <dbReference type="PROSITE" id="PS50102"/>
    </source>
</evidence>
<dbReference type="AlphaFoldDB" id="A0A834IQU3"/>
<dbReference type="SUPFAM" id="SSF54928">
    <property type="entry name" value="RNA-binding domain, RBD"/>
    <property type="match status" value="1"/>
</dbReference>
<dbReference type="CDD" id="cd12680">
    <property type="entry name" value="RRM_THOC4"/>
    <property type="match status" value="1"/>
</dbReference>
<dbReference type="Gene3D" id="3.30.70.330">
    <property type="match status" value="1"/>
</dbReference>
<keyword evidence="1 2" id="KW-0694">RNA-binding</keyword>
<dbReference type="GO" id="GO:0003729">
    <property type="term" value="F:mRNA binding"/>
    <property type="evidence" value="ECO:0007669"/>
    <property type="project" value="TreeGrafter"/>
</dbReference>
<dbReference type="GO" id="GO:0005634">
    <property type="term" value="C:nucleus"/>
    <property type="evidence" value="ECO:0007669"/>
    <property type="project" value="TreeGrafter"/>
</dbReference>
<organism evidence="5 6">
    <name type="scientific">Rhynchophorus ferrugineus</name>
    <name type="common">Red palm weevil</name>
    <name type="synonym">Curculio ferrugineus</name>
    <dbReference type="NCBI Taxonomy" id="354439"/>
    <lineage>
        <taxon>Eukaryota</taxon>
        <taxon>Metazoa</taxon>
        <taxon>Ecdysozoa</taxon>
        <taxon>Arthropoda</taxon>
        <taxon>Hexapoda</taxon>
        <taxon>Insecta</taxon>
        <taxon>Pterygota</taxon>
        <taxon>Neoptera</taxon>
        <taxon>Endopterygota</taxon>
        <taxon>Coleoptera</taxon>
        <taxon>Polyphaga</taxon>
        <taxon>Cucujiformia</taxon>
        <taxon>Curculionidae</taxon>
        <taxon>Dryophthorinae</taxon>
        <taxon>Rhynchophorus</taxon>
    </lineage>
</organism>
<accession>A0A834IQU3</accession>
<dbReference type="InterPro" id="IPR000504">
    <property type="entry name" value="RRM_dom"/>
</dbReference>
<feature type="domain" description="RRM" evidence="4">
    <location>
        <begin position="97"/>
        <end position="174"/>
    </location>
</feature>
<name>A0A834IQU3_RHYFE</name>
<dbReference type="SMART" id="SM01218">
    <property type="entry name" value="FoP_duplication"/>
    <property type="match status" value="1"/>
</dbReference>
<dbReference type="PANTHER" id="PTHR19965">
    <property type="entry name" value="RNA AND EXPORT FACTOR BINDING PROTEIN"/>
    <property type="match status" value="1"/>
</dbReference>
<dbReference type="PROSITE" id="PS50102">
    <property type="entry name" value="RRM"/>
    <property type="match status" value="1"/>
</dbReference>
<gene>
    <name evidence="5" type="ORF">GWI33_008657</name>
</gene>
<dbReference type="InterPro" id="IPR035979">
    <property type="entry name" value="RBD_domain_sf"/>
</dbReference>
<keyword evidence="6" id="KW-1185">Reference proteome</keyword>
<evidence type="ECO:0000256" key="2">
    <source>
        <dbReference type="PROSITE-ProRule" id="PRU00176"/>
    </source>
</evidence>
<protein>
    <recommendedName>
        <fullName evidence="4">RRM domain-containing protein</fullName>
    </recommendedName>
</protein>
<dbReference type="Pfam" id="PF00076">
    <property type="entry name" value="RRM_1"/>
    <property type="match status" value="1"/>
</dbReference>
<evidence type="ECO:0000256" key="1">
    <source>
        <dbReference type="ARBA" id="ARBA00022884"/>
    </source>
</evidence>
<evidence type="ECO:0000256" key="3">
    <source>
        <dbReference type="SAM" id="MobiDB-lite"/>
    </source>
</evidence>
<evidence type="ECO:0000313" key="5">
    <source>
        <dbReference type="EMBL" id="KAF7278307.1"/>
    </source>
</evidence>
<dbReference type="GO" id="GO:0006406">
    <property type="term" value="P:mRNA export from nucleus"/>
    <property type="evidence" value="ECO:0007669"/>
    <property type="project" value="TreeGrafter"/>
</dbReference>
<sequence length="254" mass="28087">MENKMGMSLDDIIKSRRERGGRQDSGRFQSNRGQRRSGNSWRGTAGVHRGRGRGGRILGFRSRVGVNDVWKHDIFEGYGARKVAAARAVVQGTMGSTILIVSNLNFVVSDDDMQMLFAEFGPLKSAAVRYDKTGRSLGTADIKFEHRNDAIKAMKQYNGVPLDGRPMNIQLVTNELTAPPRRFIAKRFGGSSRNRNFGSPRGAARGRPSRGVRDRGGNQRGQQRKAITPEDLDAELDAYNQEITENNTSSSITS</sequence>
<comment type="caution">
    <text evidence="5">The sequence shown here is derived from an EMBL/GenBank/DDBJ whole genome shotgun (WGS) entry which is preliminary data.</text>
</comment>